<protein>
    <submittedName>
        <fullName evidence="10">Peptidase S24/S26A/S26B/S26C</fullName>
    </submittedName>
</protein>
<evidence type="ECO:0000256" key="4">
    <source>
        <dbReference type="ARBA" id="ARBA00023128"/>
    </source>
</evidence>
<proteinExistence type="inferred from homology"/>
<dbReference type="GO" id="GO:0042720">
    <property type="term" value="C:mitochondrial inner membrane peptidase complex"/>
    <property type="evidence" value="ECO:0007669"/>
    <property type="project" value="TreeGrafter"/>
</dbReference>
<dbReference type="GO" id="GO:0004252">
    <property type="term" value="F:serine-type endopeptidase activity"/>
    <property type="evidence" value="ECO:0007669"/>
    <property type="project" value="InterPro"/>
</dbReference>
<dbReference type="PANTHER" id="PTHR12383">
    <property type="entry name" value="PROTEASE FAMILY S26 MITOCHONDRIAL INNER MEMBRANE PROTEASE-RELATED"/>
    <property type="match status" value="1"/>
</dbReference>
<dbReference type="PRINTS" id="PR00727">
    <property type="entry name" value="LEADERPTASE"/>
</dbReference>
<name>A0A8K0SPF9_9HYPO</name>
<dbReference type="SUPFAM" id="SSF51306">
    <property type="entry name" value="LexA/Signal peptidase"/>
    <property type="match status" value="1"/>
</dbReference>
<evidence type="ECO:0000256" key="8">
    <source>
        <dbReference type="SAM" id="SignalP"/>
    </source>
</evidence>
<evidence type="ECO:0000256" key="1">
    <source>
        <dbReference type="ARBA" id="ARBA00004273"/>
    </source>
</evidence>
<comment type="similarity">
    <text evidence="6">Belongs to the peptidase S26 family. IMP1 subfamily.</text>
</comment>
<evidence type="ECO:0000256" key="6">
    <source>
        <dbReference type="ARBA" id="ARBA00038445"/>
    </source>
</evidence>
<organism evidence="10 11">
    <name type="scientific">Stachybotrys elegans</name>
    <dbReference type="NCBI Taxonomy" id="80388"/>
    <lineage>
        <taxon>Eukaryota</taxon>
        <taxon>Fungi</taxon>
        <taxon>Dikarya</taxon>
        <taxon>Ascomycota</taxon>
        <taxon>Pezizomycotina</taxon>
        <taxon>Sordariomycetes</taxon>
        <taxon>Hypocreomycetidae</taxon>
        <taxon>Hypocreales</taxon>
        <taxon>Stachybotryaceae</taxon>
        <taxon>Stachybotrys</taxon>
    </lineage>
</organism>
<dbReference type="InterPro" id="IPR000223">
    <property type="entry name" value="Pept_S26A_signal_pept_1"/>
</dbReference>
<feature type="chain" id="PRO_5035448220" evidence="8">
    <location>
        <begin position="29"/>
        <end position="167"/>
    </location>
</feature>
<dbReference type="InterPro" id="IPR052064">
    <property type="entry name" value="Mito_IMP1_subunit"/>
</dbReference>
<dbReference type="GO" id="GO:0006465">
    <property type="term" value="P:signal peptide processing"/>
    <property type="evidence" value="ECO:0007669"/>
    <property type="project" value="InterPro"/>
</dbReference>
<feature type="signal peptide" evidence="8">
    <location>
        <begin position="1"/>
        <end position="28"/>
    </location>
</feature>
<sequence length="167" mass="18597">MASHFFQRPLRLTTSVLKLCCLTHLTFTEFIQIAPSQGPSMVPTFTVQGDWILSDMTSRRGRGVGVGDVVMYRIPISDVNCGVKRIIGMPGDFVTLRNPQDLSGSQVIQIPQGHCWIEGDNLPVSRDSRHFGPLPLALIQGKVMAKILPWRERHWVANGLEPVHQTA</sequence>
<comment type="subcellular location">
    <subcellularLocation>
        <location evidence="1">Mitochondrion inner membrane</location>
    </subcellularLocation>
</comment>
<keyword evidence="2" id="KW-0999">Mitochondrion inner membrane</keyword>
<keyword evidence="3" id="KW-0378">Hydrolase</keyword>
<gene>
    <name evidence="10" type="ORF">B0I35DRAFT_431369</name>
</gene>
<dbReference type="AlphaFoldDB" id="A0A8K0SPF9"/>
<evidence type="ECO:0000256" key="3">
    <source>
        <dbReference type="ARBA" id="ARBA00022801"/>
    </source>
</evidence>
<evidence type="ECO:0000313" key="11">
    <source>
        <dbReference type="Proteomes" id="UP000813444"/>
    </source>
</evidence>
<dbReference type="GO" id="GO:0006627">
    <property type="term" value="P:protein processing involved in protein targeting to mitochondrion"/>
    <property type="evidence" value="ECO:0007669"/>
    <property type="project" value="TreeGrafter"/>
</dbReference>
<dbReference type="OrthoDB" id="308440at2759"/>
<dbReference type="InterPro" id="IPR019757">
    <property type="entry name" value="Pept_S26A_signal_pept_1_Lys-AS"/>
</dbReference>
<reference evidence="10" key="1">
    <citation type="journal article" date="2021" name="Nat. Commun.">
        <title>Genetic determinants of endophytism in the Arabidopsis root mycobiome.</title>
        <authorList>
            <person name="Mesny F."/>
            <person name="Miyauchi S."/>
            <person name="Thiergart T."/>
            <person name="Pickel B."/>
            <person name="Atanasova L."/>
            <person name="Karlsson M."/>
            <person name="Huettel B."/>
            <person name="Barry K.W."/>
            <person name="Haridas S."/>
            <person name="Chen C."/>
            <person name="Bauer D."/>
            <person name="Andreopoulos W."/>
            <person name="Pangilinan J."/>
            <person name="LaButti K."/>
            <person name="Riley R."/>
            <person name="Lipzen A."/>
            <person name="Clum A."/>
            <person name="Drula E."/>
            <person name="Henrissat B."/>
            <person name="Kohler A."/>
            <person name="Grigoriev I.V."/>
            <person name="Martin F.M."/>
            <person name="Hacquard S."/>
        </authorList>
    </citation>
    <scope>NUCLEOTIDE SEQUENCE</scope>
    <source>
        <strain evidence="10">MPI-CAGE-CH-0235</strain>
    </source>
</reference>
<evidence type="ECO:0000313" key="10">
    <source>
        <dbReference type="EMBL" id="KAH7318124.1"/>
    </source>
</evidence>
<dbReference type="InterPro" id="IPR019533">
    <property type="entry name" value="Peptidase_S26"/>
</dbReference>
<dbReference type="Proteomes" id="UP000813444">
    <property type="component" value="Unassembled WGS sequence"/>
</dbReference>
<feature type="domain" description="Peptidase S26" evidence="9">
    <location>
        <begin position="109"/>
        <end position="145"/>
    </location>
</feature>
<dbReference type="InterPro" id="IPR036286">
    <property type="entry name" value="LexA/Signal_pep-like_sf"/>
</dbReference>
<feature type="domain" description="Peptidase S26" evidence="9">
    <location>
        <begin position="14"/>
        <end position="98"/>
    </location>
</feature>
<accession>A0A8K0SPF9</accession>
<keyword evidence="4" id="KW-0496">Mitochondrion</keyword>
<keyword evidence="8" id="KW-0732">Signal</keyword>
<evidence type="ECO:0000256" key="5">
    <source>
        <dbReference type="ARBA" id="ARBA00023136"/>
    </source>
</evidence>
<keyword evidence="11" id="KW-1185">Reference proteome</keyword>
<comment type="caution">
    <text evidence="10">The sequence shown here is derived from an EMBL/GenBank/DDBJ whole genome shotgun (WGS) entry which is preliminary data.</text>
</comment>
<evidence type="ECO:0000256" key="7">
    <source>
        <dbReference type="PIRSR" id="PIRSR600223-1"/>
    </source>
</evidence>
<dbReference type="PROSITE" id="PS00760">
    <property type="entry name" value="SPASE_I_2"/>
    <property type="match status" value="1"/>
</dbReference>
<feature type="active site" evidence="7">
    <location>
        <position position="84"/>
    </location>
</feature>
<dbReference type="PANTHER" id="PTHR12383:SF16">
    <property type="entry name" value="MITOCHONDRIAL INNER MEMBRANE PROTEASE SUBUNIT 1"/>
    <property type="match status" value="1"/>
</dbReference>
<evidence type="ECO:0000256" key="2">
    <source>
        <dbReference type="ARBA" id="ARBA00022792"/>
    </source>
</evidence>
<evidence type="ECO:0000259" key="9">
    <source>
        <dbReference type="Pfam" id="PF10502"/>
    </source>
</evidence>
<dbReference type="Pfam" id="PF10502">
    <property type="entry name" value="Peptidase_S26"/>
    <property type="match status" value="2"/>
</dbReference>
<keyword evidence="5" id="KW-0472">Membrane</keyword>
<dbReference type="FunFam" id="2.10.109.10:FF:000015">
    <property type="entry name" value="Mitochondrial inner membrane protease subunit 1"/>
    <property type="match status" value="1"/>
</dbReference>
<dbReference type="CDD" id="cd06530">
    <property type="entry name" value="S26_SPase_I"/>
    <property type="match status" value="1"/>
</dbReference>
<dbReference type="Gene3D" id="2.10.109.10">
    <property type="entry name" value="Umud Fragment, subunit A"/>
    <property type="match status" value="1"/>
</dbReference>
<dbReference type="EMBL" id="JAGPNK010000007">
    <property type="protein sequence ID" value="KAH7318124.1"/>
    <property type="molecule type" value="Genomic_DNA"/>
</dbReference>
<feature type="active site" evidence="7">
    <location>
        <position position="40"/>
    </location>
</feature>